<evidence type="ECO:0000256" key="1">
    <source>
        <dbReference type="ARBA" id="ARBA00008069"/>
    </source>
</evidence>
<feature type="domain" description="Amidase" evidence="8">
    <location>
        <begin position="53"/>
        <end position="455"/>
    </location>
</feature>
<keyword evidence="4 7" id="KW-0067">ATP-binding</keyword>
<feature type="active site" description="Acyl-ester intermediate" evidence="7">
    <location>
        <position position="167"/>
    </location>
</feature>
<dbReference type="InterPro" id="IPR023631">
    <property type="entry name" value="Amidase_dom"/>
</dbReference>
<dbReference type="GO" id="GO:0005524">
    <property type="term" value="F:ATP binding"/>
    <property type="evidence" value="ECO:0007669"/>
    <property type="project" value="UniProtKB-KW"/>
</dbReference>
<dbReference type="Proteomes" id="UP000231019">
    <property type="component" value="Unassembled WGS sequence"/>
</dbReference>
<dbReference type="HAMAP" id="MF_00120">
    <property type="entry name" value="GatA"/>
    <property type="match status" value="1"/>
</dbReference>
<dbReference type="PROSITE" id="PS00571">
    <property type="entry name" value="AMIDASES"/>
    <property type="match status" value="1"/>
</dbReference>
<comment type="caution">
    <text evidence="9">The sequence shown here is derived from an EMBL/GenBank/DDBJ whole genome shotgun (WGS) entry which is preliminary data.</text>
</comment>
<evidence type="ECO:0000256" key="2">
    <source>
        <dbReference type="ARBA" id="ARBA00022598"/>
    </source>
</evidence>
<dbReference type="EC" id="6.3.5.7" evidence="7"/>
<reference evidence="9 10" key="1">
    <citation type="submission" date="2017-09" db="EMBL/GenBank/DDBJ databases">
        <title>Depth-based differentiation of microbial function through sediment-hosted aquifers and enrichment of novel symbionts in the deep terrestrial subsurface.</title>
        <authorList>
            <person name="Probst A.J."/>
            <person name="Ladd B."/>
            <person name="Jarett J.K."/>
            <person name="Geller-Mcgrath D.E."/>
            <person name="Sieber C.M."/>
            <person name="Emerson J.B."/>
            <person name="Anantharaman K."/>
            <person name="Thomas B.C."/>
            <person name="Malmstrom R."/>
            <person name="Stieglmeier M."/>
            <person name="Klingl A."/>
            <person name="Woyke T."/>
            <person name="Ryan C.M."/>
            <person name="Banfield J.F."/>
        </authorList>
    </citation>
    <scope>NUCLEOTIDE SEQUENCE [LARGE SCALE GENOMIC DNA]</scope>
    <source>
        <strain evidence="9">CG17_big_fil_post_rev_8_21_14_2_50_48_46</strain>
    </source>
</reference>
<keyword evidence="5 7" id="KW-0648">Protein biosynthesis</keyword>
<dbReference type="InterPro" id="IPR000120">
    <property type="entry name" value="Amidase"/>
</dbReference>
<comment type="similarity">
    <text evidence="1 7">Belongs to the amidase family. GatA subfamily.</text>
</comment>
<keyword evidence="2 7" id="KW-0436">Ligase</keyword>
<evidence type="ECO:0000313" key="10">
    <source>
        <dbReference type="Proteomes" id="UP000231019"/>
    </source>
</evidence>
<evidence type="ECO:0000313" key="9">
    <source>
        <dbReference type="EMBL" id="PIW17434.1"/>
    </source>
</evidence>
<keyword evidence="3 7" id="KW-0547">Nucleotide-binding</keyword>
<dbReference type="InterPro" id="IPR004412">
    <property type="entry name" value="GatA"/>
</dbReference>
<comment type="subunit">
    <text evidence="7">Heterotrimer of A, B and C subunits.</text>
</comment>
<dbReference type="PANTHER" id="PTHR11895">
    <property type="entry name" value="TRANSAMIDASE"/>
    <property type="match status" value="1"/>
</dbReference>
<dbReference type="AlphaFoldDB" id="A0A2M7G5Z2"/>
<dbReference type="GO" id="GO:0050567">
    <property type="term" value="F:glutaminyl-tRNA synthase (glutamine-hydrolyzing) activity"/>
    <property type="evidence" value="ECO:0007669"/>
    <property type="project" value="UniProtKB-UniRule"/>
</dbReference>
<gene>
    <name evidence="7 9" type="primary">gatA</name>
    <name evidence="9" type="ORF">COW36_08015</name>
</gene>
<feature type="active site" description="Charge relay system" evidence="7">
    <location>
        <position position="68"/>
    </location>
</feature>
<dbReference type="GO" id="GO:0030956">
    <property type="term" value="C:glutamyl-tRNA(Gln) amidotransferase complex"/>
    <property type="evidence" value="ECO:0007669"/>
    <property type="project" value="InterPro"/>
</dbReference>
<dbReference type="Pfam" id="PF01425">
    <property type="entry name" value="Amidase"/>
    <property type="match status" value="1"/>
</dbReference>
<dbReference type="NCBIfam" id="TIGR00132">
    <property type="entry name" value="gatA"/>
    <property type="match status" value="1"/>
</dbReference>
<dbReference type="PANTHER" id="PTHR11895:SF151">
    <property type="entry name" value="GLUTAMYL-TRNA(GLN) AMIDOTRANSFERASE SUBUNIT A"/>
    <property type="match status" value="1"/>
</dbReference>
<dbReference type="InterPro" id="IPR020556">
    <property type="entry name" value="Amidase_CS"/>
</dbReference>
<dbReference type="EMBL" id="PFFQ01000023">
    <property type="protein sequence ID" value="PIW17434.1"/>
    <property type="molecule type" value="Genomic_DNA"/>
</dbReference>
<dbReference type="InterPro" id="IPR036928">
    <property type="entry name" value="AS_sf"/>
</dbReference>
<dbReference type="GO" id="GO:0006412">
    <property type="term" value="P:translation"/>
    <property type="evidence" value="ECO:0007669"/>
    <property type="project" value="UniProtKB-UniRule"/>
</dbReference>
<keyword evidence="9" id="KW-0808">Transferase</keyword>
<sequence>MGMHYTPAHEWSRMLKAREISASEILKVYARRSDAVSLKTGGYLNRFDTPVRKPAGQSDFADIPIVLKDNICLADHPTTCGSKILEHFVPPYQATVSEKLLQAGLPILGKANLDEFGMGSSNENSAFGPTRNPWDLERVPGGSSGGSAALVAAGETPWALGSDTGGSIRMPASFCGITGMKPTYGRVSRYGLVAYASSLDQIGPLSLTVRDNASLLNLIAGHDPAESTSLNAPPEDFGRLLGQDIKGMKIGVPLEMLAEGVAPEVRSAFENALKHYERLGASIDEVSLPRLKYALAAYYLIATSEASSNLARFDGVRYGHRSSQAASLEEMYTQSRNEGFGPEVKLRIMLGNYALSSGYYDAYYKKAQQVRTLLIEDFQKVFSQYDFLLSPTVPMTAFKLGEKLNDPLSMYLTDILTVPVNLVGIPALSLPCGFDAQGMPIGLQIMAKPLDEARIYQLAEAYQASTEWHMRHPELSS</sequence>
<protein>
    <recommendedName>
        <fullName evidence="7">Glutamyl-tRNA(Gln) amidotransferase subunit A</fullName>
        <shortName evidence="7">Glu-ADT subunit A</shortName>
        <ecNumber evidence="7">6.3.5.7</ecNumber>
    </recommendedName>
</protein>
<accession>A0A2M7G5Z2</accession>
<proteinExistence type="inferred from homology"/>
<name>A0A2M7G5Z2_9BACT</name>
<comment type="catalytic activity">
    <reaction evidence="6 7">
        <text>L-glutamyl-tRNA(Gln) + L-glutamine + ATP + H2O = L-glutaminyl-tRNA(Gln) + L-glutamate + ADP + phosphate + H(+)</text>
        <dbReference type="Rhea" id="RHEA:17521"/>
        <dbReference type="Rhea" id="RHEA-COMP:9681"/>
        <dbReference type="Rhea" id="RHEA-COMP:9684"/>
        <dbReference type="ChEBI" id="CHEBI:15377"/>
        <dbReference type="ChEBI" id="CHEBI:15378"/>
        <dbReference type="ChEBI" id="CHEBI:29985"/>
        <dbReference type="ChEBI" id="CHEBI:30616"/>
        <dbReference type="ChEBI" id="CHEBI:43474"/>
        <dbReference type="ChEBI" id="CHEBI:58359"/>
        <dbReference type="ChEBI" id="CHEBI:78520"/>
        <dbReference type="ChEBI" id="CHEBI:78521"/>
        <dbReference type="ChEBI" id="CHEBI:456216"/>
        <dbReference type="EC" id="6.3.5.7"/>
    </reaction>
</comment>
<organism evidence="9 10">
    <name type="scientific">bacterium (Candidatus Blackallbacteria) CG17_big_fil_post_rev_8_21_14_2_50_48_46</name>
    <dbReference type="NCBI Taxonomy" id="2014261"/>
    <lineage>
        <taxon>Bacteria</taxon>
        <taxon>Candidatus Blackallbacteria</taxon>
    </lineage>
</organism>
<evidence type="ECO:0000256" key="3">
    <source>
        <dbReference type="ARBA" id="ARBA00022741"/>
    </source>
</evidence>
<feature type="active site" description="Charge relay system" evidence="7">
    <location>
        <position position="143"/>
    </location>
</feature>
<evidence type="ECO:0000256" key="4">
    <source>
        <dbReference type="ARBA" id="ARBA00022840"/>
    </source>
</evidence>
<evidence type="ECO:0000256" key="7">
    <source>
        <dbReference type="HAMAP-Rule" id="MF_00120"/>
    </source>
</evidence>
<dbReference type="GO" id="GO:0016740">
    <property type="term" value="F:transferase activity"/>
    <property type="evidence" value="ECO:0007669"/>
    <property type="project" value="UniProtKB-KW"/>
</dbReference>
<evidence type="ECO:0000256" key="6">
    <source>
        <dbReference type="ARBA" id="ARBA00047407"/>
    </source>
</evidence>
<comment type="function">
    <text evidence="7">Allows the formation of correctly charged Gln-tRNA(Gln) through the transamidation of misacylated Glu-tRNA(Gln) in organisms which lack glutaminyl-tRNA synthetase. The reaction takes place in the presence of glutamine and ATP through an activated gamma-phospho-Glu-tRNA(Gln).</text>
</comment>
<dbReference type="SUPFAM" id="SSF75304">
    <property type="entry name" value="Amidase signature (AS) enzymes"/>
    <property type="match status" value="1"/>
</dbReference>
<evidence type="ECO:0000259" key="8">
    <source>
        <dbReference type="Pfam" id="PF01425"/>
    </source>
</evidence>
<dbReference type="Gene3D" id="3.90.1300.10">
    <property type="entry name" value="Amidase signature (AS) domain"/>
    <property type="match status" value="1"/>
</dbReference>
<evidence type="ECO:0000256" key="5">
    <source>
        <dbReference type="ARBA" id="ARBA00022917"/>
    </source>
</evidence>